<accession>F4LJH0</accession>
<gene>
    <name evidence="4" type="ordered locus">Trebr_0929</name>
</gene>
<feature type="domain" description="Tyrosine-protein kinase G-rich" evidence="3">
    <location>
        <begin position="246"/>
        <end position="317"/>
    </location>
</feature>
<dbReference type="EMBL" id="CP002696">
    <property type="protein sequence ID" value="AEE16365.1"/>
    <property type="molecule type" value="Genomic_DNA"/>
</dbReference>
<sequence>MDNEITNDTDEISLIDLFAVLLRHKALIISVTVTAALAVVIFSIVSLALPPDISPLPNEYTPSAHMLINDSSASGSGGLSAMINSSGLGSLASLAGVSTSSQSYSSLAVYLAGTNLFLDTIVDKFGFIELWQIKKSPRAESRKMLKNLLTASFDEKTAVFTISFTDIDPVFAQSVVNFAVDYMENRFLEMGLDKNKLEKRNMEENLASSYDEIIRLQKKIQELESSVSNGYTAASIPAIMLDTSMLKLELAAQQEVYTQIKTQYELLKITMASETPVFQILERAEVPDQKSKPSRGMLCIIVTFAAFFLSVFLAFLLNAVDNIKKDPEAMAKLSAGKRRKES</sequence>
<dbReference type="eggNOG" id="COG3206">
    <property type="taxonomic scope" value="Bacteria"/>
</dbReference>
<evidence type="ECO:0000259" key="3">
    <source>
        <dbReference type="Pfam" id="PF13807"/>
    </source>
</evidence>
<keyword evidence="5" id="KW-1185">Reference proteome</keyword>
<evidence type="ECO:0000313" key="5">
    <source>
        <dbReference type="Proteomes" id="UP000006546"/>
    </source>
</evidence>
<name>F4LJH0_TREBD</name>
<dbReference type="PANTHER" id="PTHR32309:SF13">
    <property type="entry name" value="FERRIC ENTEROBACTIN TRANSPORT PROTEIN FEPE"/>
    <property type="match status" value="1"/>
</dbReference>
<keyword evidence="2" id="KW-0812">Transmembrane</keyword>
<evidence type="ECO:0000313" key="4">
    <source>
        <dbReference type="EMBL" id="AEE16365.1"/>
    </source>
</evidence>
<dbReference type="InterPro" id="IPR050445">
    <property type="entry name" value="Bact_polysacc_biosynth/exp"/>
</dbReference>
<dbReference type="PANTHER" id="PTHR32309">
    <property type="entry name" value="TYROSINE-PROTEIN KINASE"/>
    <property type="match status" value="1"/>
</dbReference>
<protein>
    <submittedName>
        <fullName evidence="4">Lipopolysaccharide biosynthesis protein</fullName>
    </submittedName>
</protein>
<dbReference type="GO" id="GO:0005886">
    <property type="term" value="C:plasma membrane"/>
    <property type="evidence" value="ECO:0007669"/>
    <property type="project" value="TreeGrafter"/>
</dbReference>
<dbReference type="Pfam" id="PF13807">
    <property type="entry name" value="GNVR"/>
    <property type="match status" value="1"/>
</dbReference>
<keyword evidence="2" id="KW-0472">Membrane</keyword>
<dbReference type="STRING" id="906968.Trebr_0929"/>
<reference evidence="5" key="1">
    <citation type="submission" date="2011-04" db="EMBL/GenBank/DDBJ databases">
        <title>The complete genome of Treponema brennaborense DSM 12168.</title>
        <authorList>
            <person name="Lucas S."/>
            <person name="Han J."/>
            <person name="Lapidus A."/>
            <person name="Bruce D."/>
            <person name="Goodwin L."/>
            <person name="Pitluck S."/>
            <person name="Peters L."/>
            <person name="Kyrpides N."/>
            <person name="Mavromatis K."/>
            <person name="Ivanova N."/>
            <person name="Mikhailova N."/>
            <person name="Pagani I."/>
            <person name="Teshima H."/>
            <person name="Detter J.C."/>
            <person name="Tapia R."/>
            <person name="Han C."/>
            <person name="Land M."/>
            <person name="Hauser L."/>
            <person name="Markowitz V."/>
            <person name="Cheng J.-F."/>
            <person name="Hugenholtz P."/>
            <person name="Woyke T."/>
            <person name="Wu D."/>
            <person name="Gronow S."/>
            <person name="Wellnitz S."/>
            <person name="Brambilla E."/>
            <person name="Klenk H.-P."/>
            <person name="Eisen J.A."/>
        </authorList>
    </citation>
    <scope>NUCLEOTIDE SEQUENCE [LARGE SCALE GENOMIC DNA]</scope>
    <source>
        <strain evidence="5">DSM 12168 / CIP 105900 / DD5/3</strain>
    </source>
</reference>
<evidence type="ECO:0000256" key="1">
    <source>
        <dbReference type="SAM" id="Coils"/>
    </source>
</evidence>
<keyword evidence="1" id="KW-0175">Coiled coil</keyword>
<organism evidence="4 5">
    <name type="scientific">Treponema brennaborense (strain DSM 12168 / CIP 105900 / DD5/3)</name>
    <dbReference type="NCBI Taxonomy" id="906968"/>
    <lineage>
        <taxon>Bacteria</taxon>
        <taxon>Pseudomonadati</taxon>
        <taxon>Spirochaetota</taxon>
        <taxon>Spirochaetia</taxon>
        <taxon>Spirochaetales</taxon>
        <taxon>Treponemataceae</taxon>
        <taxon>Treponema</taxon>
    </lineage>
</organism>
<feature type="coiled-coil region" evidence="1">
    <location>
        <begin position="192"/>
        <end position="226"/>
    </location>
</feature>
<dbReference type="HOGENOM" id="CLU_051175_0_0_12"/>
<dbReference type="Proteomes" id="UP000006546">
    <property type="component" value="Chromosome"/>
</dbReference>
<keyword evidence="2" id="KW-1133">Transmembrane helix</keyword>
<evidence type="ECO:0000256" key="2">
    <source>
        <dbReference type="SAM" id="Phobius"/>
    </source>
</evidence>
<feature type="transmembrane region" description="Helical" evidence="2">
    <location>
        <begin position="298"/>
        <end position="320"/>
    </location>
</feature>
<dbReference type="KEGG" id="tbe:Trebr_0929"/>
<dbReference type="GO" id="GO:0004713">
    <property type="term" value="F:protein tyrosine kinase activity"/>
    <property type="evidence" value="ECO:0007669"/>
    <property type="project" value="TreeGrafter"/>
</dbReference>
<dbReference type="InterPro" id="IPR032807">
    <property type="entry name" value="GNVR"/>
</dbReference>
<dbReference type="AlphaFoldDB" id="F4LJH0"/>
<proteinExistence type="predicted"/>
<feature type="transmembrane region" description="Helical" evidence="2">
    <location>
        <begin position="26"/>
        <end position="49"/>
    </location>
</feature>
<dbReference type="RefSeq" id="WP_013758084.1">
    <property type="nucleotide sequence ID" value="NC_015500.1"/>
</dbReference>
<dbReference type="OrthoDB" id="360372at2"/>